<dbReference type="RefSeq" id="XP_001598728.1">
    <property type="nucleotide sequence ID" value="XM_001598678.1"/>
</dbReference>
<organism evidence="1 2">
    <name type="scientific">Sclerotinia sclerotiorum (strain ATCC 18683 / 1980 / Ss-1)</name>
    <name type="common">White mold</name>
    <name type="synonym">Whetzelinia sclerotiorum</name>
    <dbReference type="NCBI Taxonomy" id="665079"/>
    <lineage>
        <taxon>Eukaryota</taxon>
        <taxon>Fungi</taxon>
        <taxon>Dikarya</taxon>
        <taxon>Ascomycota</taxon>
        <taxon>Pezizomycotina</taxon>
        <taxon>Leotiomycetes</taxon>
        <taxon>Helotiales</taxon>
        <taxon>Sclerotiniaceae</taxon>
        <taxon>Sclerotinia</taxon>
    </lineage>
</organism>
<evidence type="ECO:0000313" key="1">
    <source>
        <dbReference type="EMBL" id="EDN91414.1"/>
    </source>
</evidence>
<dbReference type="InParanoid" id="A7E692"/>
<keyword evidence="2" id="KW-1185">Reference proteome</keyword>
<dbReference type="HOGENOM" id="CLU_1732569_0_0_1"/>
<dbReference type="AlphaFoldDB" id="A7E692"/>
<dbReference type="EMBL" id="CH476621">
    <property type="protein sequence ID" value="EDN91414.1"/>
    <property type="molecule type" value="Genomic_DNA"/>
</dbReference>
<proteinExistence type="predicted"/>
<protein>
    <submittedName>
        <fullName evidence="1">Uncharacterized protein</fullName>
    </submittedName>
</protein>
<gene>
    <name evidence="1" type="ORF">SS1G_00817</name>
</gene>
<sequence length="151" mass="17420">MFWGWMLLRARRFNRRRGTNLRWDKAVVPAILVHPLYILAVVFPRSTLPVMVEVHDNVCKAVHERIVPMELPSSLCHPNLINPAPMNVAFLEKEKPSRSFGERSGMYLSEKEGHPEVPVITVGIWKVMPRLQMLRAMTSEVPADYCGEHEY</sequence>
<evidence type="ECO:0000313" key="2">
    <source>
        <dbReference type="Proteomes" id="UP000001312"/>
    </source>
</evidence>
<dbReference type="Proteomes" id="UP000001312">
    <property type="component" value="Unassembled WGS sequence"/>
</dbReference>
<dbReference type="GeneID" id="5494558"/>
<dbReference type="KEGG" id="ssl:SS1G_00817"/>
<reference evidence="2" key="1">
    <citation type="journal article" date="2011" name="PLoS Genet.">
        <title>Genomic analysis of the necrotrophic fungal pathogens Sclerotinia sclerotiorum and Botrytis cinerea.</title>
        <authorList>
            <person name="Amselem J."/>
            <person name="Cuomo C.A."/>
            <person name="van Kan J.A."/>
            <person name="Viaud M."/>
            <person name="Benito E.P."/>
            <person name="Couloux A."/>
            <person name="Coutinho P.M."/>
            <person name="de Vries R.P."/>
            <person name="Dyer P.S."/>
            <person name="Fillinger S."/>
            <person name="Fournier E."/>
            <person name="Gout L."/>
            <person name="Hahn M."/>
            <person name="Kohn L."/>
            <person name="Lapalu N."/>
            <person name="Plummer K.M."/>
            <person name="Pradier J.M."/>
            <person name="Quevillon E."/>
            <person name="Sharon A."/>
            <person name="Simon A."/>
            <person name="ten Have A."/>
            <person name="Tudzynski B."/>
            <person name="Tudzynski P."/>
            <person name="Wincker P."/>
            <person name="Andrew M."/>
            <person name="Anthouard V."/>
            <person name="Beever R.E."/>
            <person name="Beffa R."/>
            <person name="Benoit I."/>
            <person name="Bouzid O."/>
            <person name="Brault B."/>
            <person name="Chen Z."/>
            <person name="Choquer M."/>
            <person name="Collemare J."/>
            <person name="Cotton P."/>
            <person name="Danchin E.G."/>
            <person name="Da Silva C."/>
            <person name="Gautier A."/>
            <person name="Giraud C."/>
            <person name="Giraud T."/>
            <person name="Gonzalez C."/>
            <person name="Grossetete S."/>
            <person name="Guldener U."/>
            <person name="Henrissat B."/>
            <person name="Howlett B.J."/>
            <person name="Kodira C."/>
            <person name="Kretschmer M."/>
            <person name="Lappartient A."/>
            <person name="Leroch M."/>
            <person name="Levis C."/>
            <person name="Mauceli E."/>
            <person name="Neuveglise C."/>
            <person name="Oeser B."/>
            <person name="Pearson M."/>
            <person name="Poulain J."/>
            <person name="Poussereau N."/>
            <person name="Quesneville H."/>
            <person name="Rascle C."/>
            <person name="Schumacher J."/>
            <person name="Segurens B."/>
            <person name="Sexton A."/>
            <person name="Silva E."/>
            <person name="Sirven C."/>
            <person name="Soanes D.M."/>
            <person name="Talbot N.J."/>
            <person name="Templeton M."/>
            <person name="Yandava C."/>
            <person name="Yarden O."/>
            <person name="Zeng Q."/>
            <person name="Rollins J.A."/>
            <person name="Lebrun M.H."/>
            <person name="Dickman M."/>
        </authorList>
    </citation>
    <scope>NUCLEOTIDE SEQUENCE [LARGE SCALE GENOMIC DNA]</scope>
    <source>
        <strain evidence="2">ATCC 18683 / 1980 / Ss-1</strain>
    </source>
</reference>
<name>A7E692_SCLS1</name>
<accession>A7E692</accession>